<dbReference type="Pfam" id="PF13399">
    <property type="entry name" value="LytR_C"/>
    <property type="match status" value="1"/>
</dbReference>
<feature type="compositionally biased region" description="Basic residues" evidence="2">
    <location>
        <begin position="1"/>
        <end position="16"/>
    </location>
</feature>
<dbReference type="Gene3D" id="3.30.70.2390">
    <property type="match status" value="1"/>
</dbReference>
<evidence type="ECO:0000259" key="5">
    <source>
        <dbReference type="Pfam" id="PF13399"/>
    </source>
</evidence>
<evidence type="ECO:0000313" key="7">
    <source>
        <dbReference type="Proteomes" id="UP000198873"/>
    </source>
</evidence>
<dbReference type="RefSeq" id="WP_019433536.1">
    <property type="nucleotide sequence ID" value="NZ_CP054938.1"/>
</dbReference>
<keyword evidence="3" id="KW-0472">Membrane</keyword>
<keyword evidence="7" id="KW-1185">Reference proteome</keyword>
<dbReference type="STRING" id="1176198.SAMN05444716_107222"/>
<comment type="similarity">
    <text evidence="1">Belongs to the LytR/CpsA/Psr (LCP) family.</text>
</comment>
<protein>
    <submittedName>
        <fullName evidence="6">Cell envelope-related function transcriptional attenuator common domain-containing protein</fullName>
    </submittedName>
</protein>
<dbReference type="Gene3D" id="3.40.630.190">
    <property type="entry name" value="LCP protein"/>
    <property type="match status" value="1"/>
</dbReference>
<dbReference type="InterPro" id="IPR027381">
    <property type="entry name" value="LytR/CpsA/Psr_C"/>
</dbReference>
<dbReference type="AlphaFoldDB" id="A0A1I6V9N6"/>
<name>A0A1I6V9N6_9ACTN</name>
<evidence type="ECO:0000313" key="6">
    <source>
        <dbReference type="EMBL" id="SFT10381.1"/>
    </source>
</evidence>
<evidence type="ECO:0000256" key="1">
    <source>
        <dbReference type="ARBA" id="ARBA00006068"/>
    </source>
</evidence>
<accession>A0A1I6V9N6</accession>
<evidence type="ECO:0000259" key="4">
    <source>
        <dbReference type="Pfam" id="PF03816"/>
    </source>
</evidence>
<dbReference type="InterPro" id="IPR004474">
    <property type="entry name" value="LytR_CpsA_psr"/>
</dbReference>
<feature type="region of interest" description="Disordered" evidence="2">
    <location>
        <begin position="1"/>
        <end position="26"/>
    </location>
</feature>
<proteinExistence type="inferred from homology"/>
<feature type="transmembrane region" description="Helical" evidence="3">
    <location>
        <begin position="31"/>
        <end position="54"/>
    </location>
</feature>
<dbReference type="PANTHER" id="PTHR33392:SF6">
    <property type="entry name" value="POLYISOPRENYL-TEICHOIC ACID--PEPTIDOGLYCAN TEICHOIC ACID TRANSFERASE TAGU"/>
    <property type="match status" value="1"/>
</dbReference>
<keyword evidence="3" id="KW-0812">Transmembrane</keyword>
<dbReference type="Pfam" id="PF03816">
    <property type="entry name" value="LytR_cpsA_psr"/>
    <property type="match status" value="1"/>
</dbReference>
<sequence>MAGSHRSKNAPTRRKRGTDAKSGGRGRGKRVLLWSAAVLAFVILAGAGGVYWIYQKLNGNITSATIDDKLGEDRPEDLSPGAKTILVAGSDTREGMDDYGAVEGMRSDTLMILHIAENREWATVVSIPRDSWVEIPACDMGDGVMSDPHHAKINESYALGGINGDAGGAAACTIRTLEQNTGLRIENFVSLDFLGFKDMVDALGGVDMCLDEPIDDVKAHVTLDAGCQTLNGEDALGFVRVRYSVGDGSDIGRIERQQEFMNALAEKAQSKLTSPTSLYGFMDAVTKSLTTDPELASLDALYNLATELQGVPKDKLNFITVPNYPRELDVPTDKANVVWDYPATELLFTSLAKDEPITKDQLEEAAEAAPSPSEVRVRVLNGTGTTGQAAEVADRLRNLGFQVVSTGNADPGTEVSTISYPEGLEGHAEVLGSRVPGAQTQQTTDDLPGVLTLTIGADFQGVRG</sequence>
<dbReference type="EMBL" id="FPAB01000007">
    <property type="protein sequence ID" value="SFT10381.1"/>
    <property type="molecule type" value="Genomic_DNA"/>
</dbReference>
<feature type="domain" description="LytR/CpsA/Psr regulator C-terminal" evidence="5">
    <location>
        <begin position="374"/>
        <end position="459"/>
    </location>
</feature>
<gene>
    <name evidence="6" type="ORF">SAMN05444716_107222</name>
</gene>
<organism evidence="6 7">
    <name type="scientific">Streptomyces harbinensis</name>
    <dbReference type="NCBI Taxonomy" id="1176198"/>
    <lineage>
        <taxon>Bacteria</taxon>
        <taxon>Bacillati</taxon>
        <taxon>Actinomycetota</taxon>
        <taxon>Actinomycetes</taxon>
        <taxon>Kitasatosporales</taxon>
        <taxon>Streptomycetaceae</taxon>
        <taxon>Streptomyces</taxon>
    </lineage>
</organism>
<dbReference type="PANTHER" id="PTHR33392">
    <property type="entry name" value="POLYISOPRENYL-TEICHOIC ACID--PEPTIDOGLYCAN TEICHOIC ACID TRANSFERASE TAGU"/>
    <property type="match status" value="1"/>
</dbReference>
<dbReference type="NCBIfam" id="TIGR00350">
    <property type="entry name" value="lytR_cpsA_psr"/>
    <property type="match status" value="1"/>
</dbReference>
<evidence type="ECO:0000256" key="2">
    <source>
        <dbReference type="SAM" id="MobiDB-lite"/>
    </source>
</evidence>
<keyword evidence="3" id="KW-1133">Transmembrane helix</keyword>
<reference evidence="7" key="1">
    <citation type="submission" date="2016-10" db="EMBL/GenBank/DDBJ databases">
        <authorList>
            <person name="Varghese N."/>
            <person name="Submissions S."/>
        </authorList>
    </citation>
    <scope>NUCLEOTIDE SEQUENCE [LARGE SCALE GENOMIC DNA]</scope>
    <source>
        <strain evidence="7">CGMCC 4.7047</strain>
    </source>
</reference>
<feature type="domain" description="Cell envelope-related transcriptional attenuator" evidence="4">
    <location>
        <begin position="106"/>
        <end position="269"/>
    </location>
</feature>
<evidence type="ECO:0000256" key="3">
    <source>
        <dbReference type="SAM" id="Phobius"/>
    </source>
</evidence>
<dbReference type="InterPro" id="IPR050922">
    <property type="entry name" value="LytR/CpsA/Psr_CW_biosynth"/>
</dbReference>
<dbReference type="Proteomes" id="UP000198873">
    <property type="component" value="Unassembled WGS sequence"/>
</dbReference>